<evidence type="ECO:0000313" key="1">
    <source>
        <dbReference type="EMBL" id="RTR36187.1"/>
    </source>
</evidence>
<reference evidence="1 2" key="1">
    <citation type="submission" date="2018-12" db="EMBL/GenBank/DDBJ databases">
        <title>Bacillus yapensis draft genome sequence.</title>
        <authorList>
            <person name="Yu L."/>
            <person name="Xu X."/>
            <person name="Tang X."/>
        </authorList>
    </citation>
    <scope>NUCLEOTIDE SEQUENCE [LARGE SCALE GENOMIC DNA]</scope>
    <source>
        <strain evidence="1 2">XXST-01</strain>
    </source>
</reference>
<dbReference type="AlphaFoldDB" id="A0A431WL75"/>
<accession>A0A431WL75</accession>
<comment type="caution">
    <text evidence="1">The sequence shown here is derived from an EMBL/GenBank/DDBJ whole genome shotgun (WGS) entry which is preliminary data.</text>
</comment>
<name>A0A431WL75_9BACI</name>
<sequence>MTVNRSSVLSVDYFESYFRLVMTSRNFVLEEAKEYMISNFIQGDVMLYGEDSYHSFTDAYLRLKKIF</sequence>
<dbReference type="Proteomes" id="UP000271374">
    <property type="component" value="Unassembled WGS sequence"/>
</dbReference>
<proteinExistence type="predicted"/>
<evidence type="ECO:0000313" key="2">
    <source>
        <dbReference type="Proteomes" id="UP000271374"/>
    </source>
</evidence>
<keyword evidence="2" id="KW-1185">Reference proteome</keyword>
<dbReference type="RefSeq" id="WP_126405394.1">
    <property type="nucleotide sequence ID" value="NZ_RXNT01000001.1"/>
</dbReference>
<organism evidence="1 2">
    <name type="scientific">Bacillus yapensis</name>
    <dbReference type="NCBI Taxonomy" id="2492960"/>
    <lineage>
        <taxon>Bacteria</taxon>
        <taxon>Bacillati</taxon>
        <taxon>Bacillota</taxon>
        <taxon>Bacilli</taxon>
        <taxon>Bacillales</taxon>
        <taxon>Bacillaceae</taxon>
        <taxon>Bacillus</taxon>
    </lineage>
</organism>
<protein>
    <submittedName>
        <fullName evidence="1">Uncharacterized protein</fullName>
    </submittedName>
</protein>
<dbReference type="EMBL" id="RXNT01000001">
    <property type="protein sequence ID" value="RTR36187.1"/>
    <property type="molecule type" value="Genomic_DNA"/>
</dbReference>
<dbReference type="OrthoDB" id="2737810at2"/>
<gene>
    <name evidence="1" type="ORF">EKG37_01110</name>
</gene>